<gene>
    <name evidence="1" type="ORF">DHETER_LOCUS7385</name>
</gene>
<proteinExistence type="predicted"/>
<evidence type="ECO:0000313" key="1">
    <source>
        <dbReference type="EMBL" id="CAG8604450.1"/>
    </source>
</evidence>
<protein>
    <submittedName>
        <fullName evidence="1">11456_t:CDS:1</fullName>
    </submittedName>
</protein>
<dbReference type="EMBL" id="CAJVPU010010307">
    <property type="protein sequence ID" value="CAG8604450.1"/>
    <property type="molecule type" value="Genomic_DNA"/>
</dbReference>
<comment type="caution">
    <text evidence="1">The sequence shown here is derived from an EMBL/GenBank/DDBJ whole genome shotgun (WGS) entry which is preliminary data.</text>
</comment>
<sequence>MLIPKPFALLEIVTEYEQNQGESYDIYKNLRLVELCQEIVTKYEQNRKTNYNINKNIVHILDSNNGVPKENIPNMFYDIDAPFILSCDVSGSTPTLQPVFTANQLNGFPVISTNCHDLDRTSHDQRS</sequence>
<reference evidence="1" key="1">
    <citation type="submission" date="2021-06" db="EMBL/GenBank/DDBJ databases">
        <authorList>
            <person name="Kallberg Y."/>
            <person name="Tangrot J."/>
            <person name="Rosling A."/>
        </authorList>
    </citation>
    <scope>NUCLEOTIDE SEQUENCE</scope>
    <source>
        <strain evidence="1">IL203A</strain>
    </source>
</reference>
<keyword evidence="2" id="KW-1185">Reference proteome</keyword>
<dbReference type="Proteomes" id="UP000789702">
    <property type="component" value="Unassembled WGS sequence"/>
</dbReference>
<name>A0ACA9MPV0_9GLOM</name>
<evidence type="ECO:0000313" key="2">
    <source>
        <dbReference type="Proteomes" id="UP000789702"/>
    </source>
</evidence>
<organism evidence="1 2">
    <name type="scientific">Dentiscutata heterogama</name>
    <dbReference type="NCBI Taxonomy" id="1316150"/>
    <lineage>
        <taxon>Eukaryota</taxon>
        <taxon>Fungi</taxon>
        <taxon>Fungi incertae sedis</taxon>
        <taxon>Mucoromycota</taxon>
        <taxon>Glomeromycotina</taxon>
        <taxon>Glomeromycetes</taxon>
        <taxon>Diversisporales</taxon>
        <taxon>Gigasporaceae</taxon>
        <taxon>Dentiscutata</taxon>
    </lineage>
</organism>
<accession>A0ACA9MPV0</accession>